<comment type="caution">
    <text evidence="2">The sequence shown here is derived from an EMBL/GenBank/DDBJ whole genome shotgun (WGS) entry which is preliminary data.</text>
</comment>
<dbReference type="Proteomes" id="UP000310158">
    <property type="component" value="Unassembled WGS sequence"/>
</dbReference>
<evidence type="ECO:0000313" key="2">
    <source>
        <dbReference type="EMBL" id="THH11873.1"/>
    </source>
</evidence>
<evidence type="ECO:0000256" key="1">
    <source>
        <dbReference type="SAM" id="MobiDB-lite"/>
    </source>
</evidence>
<name>A0A4V3XE09_9AGAM</name>
<dbReference type="EMBL" id="SGPL01000493">
    <property type="protein sequence ID" value="THH11873.1"/>
    <property type="molecule type" value="Genomic_DNA"/>
</dbReference>
<organism evidence="2 3">
    <name type="scientific">Bondarzewia mesenterica</name>
    <dbReference type="NCBI Taxonomy" id="1095465"/>
    <lineage>
        <taxon>Eukaryota</taxon>
        <taxon>Fungi</taxon>
        <taxon>Dikarya</taxon>
        <taxon>Basidiomycota</taxon>
        <taxon>Agaricomycotina</taxon>
        <taxon>Agaricomycetes</taxon>
        <taxon>Russulales</taxon>
        <taxon>Bondarzewiaceae</taxon>
        <taxon>Bondarzewia</taxon>
    </lineage>
</organism>
<protein>
    <submittedName>
        <fullName evidence="2">Uncharacterized protein</fullName>
    </submittedName>
</protein>
<keyword evidence="3" id="KW-1185">Reference proteome</keyword>
<gene>
    <name evidence="2" type="ORF">EW146_g7900</name>
</gene>
<feature type="region of interest" description="Disordered" evidence="1">
    <location>
        <begin position="190"/>
        <end position="228"/>
    </location>
</feature>
<feature type="compositionally biased region" description="Basic and acidic residues" evidence="1">
    <location>
        <begin position="200"/>
        <end position="228"/>
    </location>
</feature>
<reference evidence="2 3" key="1">
    <citation type="submission" date="2019-02" db="EMBL/GenBank/DDBJ databases">
        <title>Genome sequencing of the rare red list fungi Bondarzewia mesenterica.</title>
        <authorList>
            <person name="Buettner E."/>
            <person name="Kellner H."/>
        </authorList>
    </citation>
    <scope>NUCLEOTIDE SEQUENCE [LARGE SCALE GENOMIC DNA]</scope>
    <source>
        <strain evidence="2 3">DSM 108281</strain>
    </source>
</reference>
<evidence type="ECO:0000313" key="3">
    <source>
        <dbReference type="Proteomes" id="UP000310158"/>
    </source>
</evidence>
<sequence length="228" mass="25272">MQKTPPATPDLIRIRVQETKLGFFCVGESELCVRNTLLRLVHPVSRKENKEPGITSDVHPIQSIIAPVMRLRSEHSTMKDVPTEADTTPALDARPEPVTLADTEPIVGEGTLPDVSLKLTAVSDRVANPTDGGLARNTEYTFFCEPKNPKKKENGSVDAMTRRCREGMNTHEERVPDDPRGRALRAAELEERAEALPIRDLGELEIGRADRPGPAAERERDLDLRAAR</sequence>
<accession>A0A4V3XE09</accession>
<proteinExistence type="predicted"/>
<dbReference type="AlphaFoldDB" id="A0A4V3XE09"/>